<evidence type="ECO:0000313" key="3">
    <source>
        <dbReference type="Proteomes" id="UP001597368"/>
    </source>
</evidence>
<dbReference type="Proteomes" id="UP001597368">
    <property type="component" value="Unassembled WGS sequence"/>
</dbReference>
<keyword evidence="3" id="KW-1185">Reference proteome</keyword>
<gene>
    <name evidence="2" type="ORF">ACFSKW_24185</name>
</gene>
<proteinExistence type="predicted"/>
<evidence type="ECO:0000313" key="2">
    <source>
        <dbReference type="EMBL" id="MFD1934574.1"/>
    </source>
</evidence>
<reference evidence="3" key="1">
    <citation type="journal article" date="2019" name="Int. J. Syst. Evol. Microbiol.">
        <title>The Global Catalogue of Microorganisms (GCM) 10K type strain sequencing project: providing services to taxonomists for standard genome sequencing and annotation.</title>
        <authorList>
            <consortium name="The Broad Institute Genomics Platform"/>
            <consortium name="The Broad Institute Genome Sequencing Center for Infectious Disease"/>
            <person name="Wu L."/>
            <person name="Ma J."/>
        </authorList>
    </citation>
    <scope>NUCLEOTIDE SEQUENCE [LARGE SCALE GENOMIC DNA]</scope>
    <source>
        <strain evidence="3">ICMP 6774ER</strain>
    </source>
</reference>
<feature type="signal peptide" evidence="1">
    <location>
        <begin position="1"/>
        <end position="23"/>
    </location>
</feature>
<evidence type="ECO:0000256" key="1">
    <source>
        <dbReference type="SAM" id="SignalP"/>
    </source>
</evidence>
<accession>A0ABW4T252</accession>
<name>A0ABW4T252_9ACTN</name>
<dbReference type="RefSeq" id="WP_379574661.1">
    <property type="nucleotide sequence ID" value="NZ_JBHUFV010000035.1"/>
</dbReference>
<dbReference type="EMBL" id="JBHUFV010000035">
    <property type="protein sequence ID" value="MFD1934574.1"/>
    <property type="molecule type" value="Genomic_DNA"/>
</dbReference>
<feature type="chain" id="PRO_5046401067" evidence="1">
    <location>
        <begin position="24"/>
        <end position="79"/>
    </location>
</feature>
<protein>
    <submittedName>
        <fullName evidence="2">Uncharacterized protein</fullName>
    </submittedName>
</protein>
<comment type="caution">
    <text evidence="2">The sequence shown here is derived from an EMBL/GenBank/DDBJ whole genome shotgun (WGS) entry which is preliminary data.</text>
</comment>
<keyword evidence="1" id="KW-0732">Signal</keyword>
<sequence>MLRRILVGAAIATTVFAGTAAHADNYTKPEKGDNECNNSNVAAGGLIGGVLSNILTFQNSPLTVNLLANNQQEFEWCED</sequence>
<organism evidence="2 3">
    <name type="scientific">Nonomuraea mangrovi</name>
    <dbReference type="NCBI Taxonomy" id="2316207"/>
    <lineage>
        <taxon>Bacteria</taxon>
        <taxon>Bacillati</taxon>
        <taxon>Actinomycetota</taxon>
        <taxon>Actinomycetes</taxon>
        <taxon>Streptosporangiales</taxon>
        <taxon>Streptosporangiaceae</taxon>
        <taxon>Nonomuraea</taxon>
    </lineage>
</organism>